<dbReference type="InterPro" id="IPR011044">
    <property type="entry name" value="Quino_amine_DH_bsu"/>
</dbReference>
<organism evidence="1 2">
    <name type="scientific">Tegillarca granosa</name>
    <name type="common">Malaysian cockle</name>
    <name type="synonym">Anadara granosa</name>
    <dbReference type="NCBI Taxonomy" id="220873"/>
    <lineage>
        <taxon>Eukaryota</taxon>
        <taxon>Metazoa</taxon>
        <taxon>Spiralia</taxon>
        <taxon>Lophotrochozoa</taxon>
        <taxon>Mollusca</taxon>
        <taxon>Bivalvia</taxon>
        <taxon>Autobranchia</taxon>
        <taxon>Pteriomorphia</taxon>
        <taxon>Arcoida</taxon>
        <taxon>Arcoidea</taxon>
        <taxon>Arcidae</taxon>
        <taxon>Tegillarca</taxon>
    </lineage>
</organism>
<reference evidence="1 2" key="1">
    <citation type="submission" date="2022-12" db="EMBL/GenBank/DDBJ databases">
        <title>Chromosome-level genome of Tegillarca granosa.</title>
        <authorList>
            <person name="Kim J."/>
        </authorList>
    </citation>
    <scope>NUCLEOTIDE SEQUENCE [LARGE SCALE GENOMIC DNA]</scope>
    <source>
        <strain evidence="1">Teg-2019</strain>
        <tissue evidence="1">Adductor muscle</tissue>
    </source>
</reference>
<protein>
    <submittedName>
        <fullName evidence="1">Uncharacterized protein</fullName>
    </submittedName>
</protein>
<gene>
    <name evidence="1" type="ORF">KUTeg_011287</name>
</gene>
<comment type="caution">
    <text evidence="1">The sequence shown here is derived from an EMBL/GenBank/DDBJ whole genome shotgun (WGS) entry which is preliminary data.</text>
</comment>
<sequence>MDKFLSIVLNFVVYFSLIFALETEIIQRKIDFLKTDISTVMTKWFEKMETLESYNEYVSCWRNTSATGEYVDTKHITETLDKLKTKAKIELMFYRRIIDKLTEIFPREILMVNQRDPDVSYQAEEMKLAFTESVEPFTDFQVPGPDFLYSSEGTLTTCPNDVLETRKFTLTSRLEFCSSYPSCNNGYFTVLSTGNIVFYHQKFIEMFSMNGTQVKGFKSNLPGMYTGGITFWKENKILVLQESDDEDGDIYVVDVATETTEFYHQAWPYDYSAGISVFDDVILTCSGNGLLFRIDKQNSKSRGRMHRYDDPFYDKVYIYESGPGSRYGLLNGELFHHQYVLMKSNGEIVCSPKVDKHPTFMAKAAVGKDFFVISSHDFKGFQAYDLECNPLGEAVRFEHGDMHNIIDMNILNNTVIVRSSNSDMIE</sequence>
<keyword evidence="2" id="KW-1185">Reference proteome</keyword>
<accession>A0ABQ9F188</accession>
<evidence type="ECO:0000313" key="1">
    <source>
        <dbReference type="EMBL" id="KAJ8311163.1"/>
    </source>
</evidence>
<dbReference type="Proteomes" id="UP001217089">
    <property type="component" value="Unassembled WGS sequence"/>
</dbReference>
<name>A0ABQ9F188_TEGGR</name>
<proteinExistence type="predicted"/>
<dbReference type="SUPFAM" id="SSF50969">
    <property type="entry name" value="YVTN repeat-like/Quinoprotein amine dehydrogenase"/>
    <property type="match status" value="1"/>
</dbReference>
<dbReference type="EMBL" id="JARBDR010000553">
    <property type="protein sequence ID" value="KAJ8311163.1"/>
    <property type="molecule type" value="Genomic_DNA"/>
</dbReference>
<evidence type="ECO:0000313" key="2">
    <source>
        <dbReference type="Proteomes" id="UP001217089"/>
    </source>
</evidence>